<feature type="transmembrane region" description="Helical" evidence="7">
    <location>
        <begin position="347"/>
        <end position="368"/>
    </location>
</feature>
<comment type="subcellular location">
    <subcellularLocation>
        <location evidence="1">Cell membrane</location>
        <topology evidence="1">Multi-pass membrane protein</topology>
    </subcellularLocation>
</comment>
<dbReference type="STRING" id="573413.Spirs_0715"/>
<protein>
    <recommendedName>
        <fullName evidence="8">ABC3 transporter permease C-terminal domain-containing protein</fullName>
    </recommendedName>
</protein>
<dbReference type="AlphaFoldDB" id="E1RBX0"/>
<dbReference type="GO" id="GO:0022857">
    <property type="term" value="F:transmembrane transporter activity"/>
    <property type="evidence" value="ECO:0007669"/>
    <property type="project" value="TreeGrafter"/>
</dbReference>
<evidence type="ECO:0000259" key="8">
    <source>
        <dbReference type="Pfam" id="PF02687"/>
    </source>
</evidence>
<evidence type="ECO:0000256" key="5">
    <source>
        <dbReference type="ARBA" id="ARBA00023136"/>
    </source>
</evidence>
<dbReference type="Proteomes" id="UP000002318">
    <property type="component" value="Chromosome"/>
</dbReference>
<dbReference type="OrthoDB" id="366662at2"/>
<accession>E1RBX0</accession>
<feature type="transmembrane region" description="Helical" evidence="7">
    <location>
        <begin position="447"/>
        <end position="466"/>
    </location>
</feature>
<name>E1RBX0_SEDSS</name>
<keyword evidence="2" id="KW-1003">Cell membrane</keyword>
<keyword evidence="4 7" id="KW-1133">Transmembrane helix</keyword>
<evidence type="ECO:0000256" key="1">
    <source>
        <dbReference type="ARBA" id="ARBA00004651"/>
    </source>
</evidence>
<dbReference type="PANTHER" id="PTHR30572">
    <property type="entry name" value="MEMBRANE COMPONENT OF TRANSPORTER-RELATED"/>
    <property type="match status" value="1"/>
</dbReference>
<evidence type="ECO:0000256" key="6">
    <source>
        <dbReference type="ARBA" id="ARBA00038076"/>
    </source>
</evidence>
<keyword evidence="10" id="KW-1185">Reference proteome</keyword>
<evidence type="ECO:0000313" key="10">
    <source>
        <dbReference type="Proteomes" id="UP000002318"/>
    </source>
</evidence>
<evidence type="ECO:0000256" key="7">
    <source>
        <dbReference type="SAM" id="Phobius"/>
    </source>
</evidence>
<reference evidence="9 10" key="1">
    <citation type="journal article" date="2010" name="Stand. Genomic Sci.">
        <title>Complete genome sequence of Spirochaeta smaragdinae type strain (SEBR 4228).</title>
        <authorList>
            <person name="Mavromatis K."/>
            <person name="Yasawong M."/>
            <person name="Chertkov O."/>
            <person name="Lapidus A."/>
            <person name="Lucas S."/>
            <person name="Nolan M."/>
            <person name="Del Rio T.G."/>
            <person name="Tice H."/>
            <person name="Cheng J.F."/>
            <person name="Pitluck S."/>
            <person name="Liolios K."/>
            <person name="Ivanova N."/>
            <person name="Tapia R."/>
            <person name="Han C."/>
            <person name="Bruce D."/>
            <person name="Goodwin L."/>
            <person name="Pati A."/>
            <person name="Chen A."/>
            <person name="Palaniappan K."/>
            <person name="Land M."/>
            <person name="Hauser L."/>
            <person name="Chang Y.J."/>
            <person name="Jeffries C.D."/>
            <person name="Detter J.C."/>
            <person name="Rohde M."/>
            <person name="Brambilla E."/>
            <person name="Spring S."/>
            <person name="Goker M."/>
            <person name="Sikorski J."/>
            <person name="Woyke T."/>
            <person name="Bristow J."/>
            <person name="Eisen J.A."/>
            <person name="Markowitz V."/>
            <person name="Hugenholtz P."/>
            <person name="Klenk H.P."/>
            <person name="Kyrpides N.C."/>
        </authorList>
    </citation>
    <scope>NUCLEOTIDE SEQUENCE [LARGE SCALE GENOMIC DNA]</scope>
    <source>
        <strain evidence="10">DSM 11293 / JCM 15392 / SEBR 4228</strain>
    </source>
</reference>
<sequence>MFFLVIKFFVKNWKKNMLAALLLTMLTFLFFIGNTILKESAEGLRNSYTENFTGDLAVFPQSEESLSIFGVNNPAIGEFFSIPVLKNRREIQDMLDANDKIDAYTFQLTGFAAMDIAGRRYQSLIFGVDPASYFSFFPGIEVTEGSTLRSQEKGLLLSEKQAQQIKRETGRSPSPGDMVMLSSLGEMGFRILELPLCGIYRNRGDIELLNEVVIADADTVRALNSVMVAGDFTPADDAVSLLDANTQLDDLFASQFIDEPEAAGGDLGELSIDELRKQLSSPRAKRQGEGSWNFMLLRTAAGTSSKAIARQLRPQLSALGAEPVLWHQAAGPAAMLVLLLQALFNGGYFLVMIAGIIGIANMFLVAVFRRTSDIGTLRAVGAEDRDIRLLVYGENVAVALASGTIGVFLASLLFGIVNSRALSIENSLVVALLGRSTFHFEPHLDTALVSILLSVASGLVASLFPVRKALQIEPVVAMRRG</sequence>
<dbReference type="KEGG" id="ssm:Spirs_0715"/>
<dbReference type="RefSeq" id="WP_013253314.1">
    <property type="nucleotide sequence ID" value="NC_014364.1"/>
</dbReference>
<feature type="transmembrane region" description="Helical" evidence="7">
    <location>
        <begin position="389"/>
        <end position="417"/>
    </location>
</feature>
<dbReference type="GO" id="GO:0005886">
    <property type="term" value="C:plasma membrane"/>
    <property type="evidence" value="ECO:0007669"/>
    <property type="project" value="UniProtKB-SubCell"/>
</dbReference>
<keyword evidence="3 7" id="KW-0812">Transmembrane</keyword>
<keyword evidence="5 7" id="KW-0472">Membrane</keyword>
<dbReference type="Pfam" id="PF02687">
    <property type="entry name" value="FtsX"/>
    <property type="match status" value="1"/>
</dbReference>
<dbReference type="eggNOG" id="COG0577">
    <property type="taxonomic scope" value="Bacteria"/>
</dbReference>
<evidence type="ECO:0000256" key="2">
    <source>
        <dbReference type="ARBA" id="ARBA00022475"/>
    </source>
</evidence>
<dbReference type="InterPro" id="IPR050250">
    <property type="entry name" value="Macrolide_Exporter_MacB"/>
</dbReference>
<gene>
    <name evidence="9" type="ordered locus">Spirs_0715</name>
</gene>
<dbReference type="EMBL" id="CP002116">
    <property type="protein sequence ID" value="ADK79850.1"/>
    <property type="molecule type" value="Genomic_DNA"/>
</dbReference>
<dbReference type="InterPro" id="IPR003838">
    <property type="entry name" value="ABC3_permease_C"/>
</dbReference>
<dbReference type="HOGENOM" id="CLU_036078_0_0_12"/>
<evidence type="ECO:0000256" key="4">
    <source>
        <dbReference type="ARBA" id="ARBA00022989"/>
    </source>
</evidence>
<proteinExistence type="inferred from homology"/>
<organism evidence="9 10">
    <name type="scientific">Sediminispirochaeta smaragdinae (strain DSM 11293 / JCM 15392 / SEBR 4228)</name>
    <name type="common">Spirochaeta smaragdinae</name>
    <dbReference type="NCBI Taxonomy" id="573413"/>
    <lineage>
        <taxon>Bacteria</taxon>
        <taxon>Pseudomonadati</taxon>
        <taxon>Spirochaetota</taxon>
        <taxon>Spirochaetia</taxon>
        <taxon>Spirochaetales</taxon>
        <taxon>Spirochaetaceae</taxon>
        <taxon>Sediminispirochaeta</taxon>
    </lineage>
</organism>
<evidence type="ECO:0000256" key="3">
    <source>
        <dbReference type="ARBA" id="ARBA00022692"/>
    </source>
</evidence>
<feature type="domain" description="ABC3 transporter permease C-terminal" evidence="8">
    <location>
        <begin position="348"/>
        <end position="474"/>
    </location>
</feature>
<dbReference type="PANTHER" id="PTHR30572:SF4">
    <property type="entry name" value="ABC TRANSPORTER PERMEASE YTRF"/>
    <property type="match status" value="1"/>
</dbReference>
<evidence type="ECO:0000313" key="9">
    <source>
        <dbReference type="EMBL" id="ADK79850.1"/>
    </source>
</evidence>
<comment type="similarity">
    <text evidence="6">Belongs to the ABC-4 integral membrane protein family.</text>
</comment>